<dbReference type="AlphaFoldDB" id="A0A951PE72"/>
<dbReference type="PROSITE" id="PS01181">
    <property type="entry name" value="RIBOSOMAL_S21"/>
    <property type="match status" value="1"/>
</dbReference>
<dbReference type="InterPro" id="IPR018278">
    <property type="entry name" value="Ribosomal_bS21_CS"/>
</dbReference>
<dbReference type="EMBL" id="JAHHHV010000083">
    <property type="protein sequence ID" value="MBW4468056.1"/>
    <property type="molecule type" value="Genomic_DNA"/>
</dbReference>
<comment type="similarity">
    <text evidence="1 5 6">Belongs to the bacterial ribosomal protein bS21 family.</text>
</comment>
<name>A0A951PE72_9CYAN</name>
<dbReference type="PANTHER" id="PTHR21109:SF0">
    <property type="entry name" value="SMALL RIBOSOMAL SUBUNIT PROTEIN BS21M"/>
    <property type="match status" value="1"/>
</dbReference>
<evidence type="ECO:0000313" key="8">
    <source>
        <dbReference type="EMBL" id="MBW4468056.1"/>
    </source>
</evidence>
<dbReference type="PANTHER" id="PTHR21109">
    <property type="entry name" value="MITOCHONDRIAL 28S RIBOSOMAL PROTEIN S21"/>
    <property type="match status" value="1"/>
</dbReference>
<dbReference type="Pfam" id="PF01165">
    <property type="entry name" value="Ribosomal_S21"/>
    <property type="match status" value="1"/>
</dbReference>
<feature type="compositionally biased region" description="Basic residues" evidence="7">
    <location>
        <begin position="45"/>
        <end position="64"/>
    </location>
</feature>
<keyword evidence="3 5" id="KW-0687">Ribonucleoprotein</keyword>
<dbReference type="GO" id="GO:0005840">
    <property type="term" value="C:ribosome"/>
    <property type="evidence" value="ECO:0007669"/>
    <property type="project" value="UniProtKB-KW"/>
</dbReference>
<dbReference type="Proteomes" id="UP000707356">
    <property type="component" value="Unassembled WGS sequence"/>
</dbReference>
<reference evidence="8" key="1">
    <citation type="submission" date="2021-05" db="EMBL/GenBank/DDBJ databases">
        <authorList>
            <person name="Pietrasiak N."/>
            <person name="Ward R."/>
            <person name="Stajich J.E."/>
            <person name="Kurbessoian T."/>
        </authorList>
    </citation>
    <scope>NUCLEOTIDE SEQUENCE</scope>
    <source>
        <strain evidence="8">GSE-TBD4-15B</strain>
    </source>
</reference>
<evidence type="ECO:0000256" key="6">
    <source>
        <dbReference type="RuleBase" id="RU000667"/>
    </source>
</evidence>
<dbReference type="Gene3D" id="1.20.5.1150">
    <property type="entry name" value="Ribosomal protein S8"/>
    <property type="match status" value="1"/>
</dbReference>
<evidence type="ECO:0000256" key="3">
    <source>
        <dbReference type="ARBA" id="ARBA00023274"/>
    </source>
</evidence>
<dbReference type="HAMAP" id="MF_00358">
    <property type="entry name" value="Ribosomal_bS21"/>
    <property type="match status" value="1"/>
</dbReference>
<evidence type="ECO:0000256" key="4">
    <source>
        <dbReference type="ARBA" id="ARBA00035135"/>
    </source>
</evidence>
<dbReference type="GO" id="GO:0006412">
    <property type="term" value="P:translation"/>
    <property type="evidence" value="ECO:0007669"/>
    <property type="project" value="UniProtKB-UniRule"/>
</dbReference>
<dbReference type="GO" id="GO:0003735">
    <property type="term" value="F:structural constituent of ribosome"/>
    <property type="evidence" value="ECO:0007669"/>
    <property type="project" value="InterPro"/>
</dbReference>
<feature type="region of interest" description="Disordered" evidence="7">
    <location>
        <begin position="41"/>
        <end position="64"/>
    </location>
</feature>
<dbReference type="InterPro" id="IPR038380">
    <property type="entry name" value="Ribosomal_bS21_sf"/>
</dbReference>
<dbReference type="GO" id="GO:1990904">
    <property type="term" value="C:ribonucleoprotein complex"/>
    <property type="evidence" value="ECO:0007669"/>
    <property type="project" value="UniProtKB-KW"/>
</dbReference>
<proteinExistence type="inferred from homology"/>
<comment type="caution">
    <text evidence="8">The sequence shown here is derived from an EMBL/GenBank/DDBJ whole genome shotgun (WGS) entry which is preliminary data.</text>
</comment>
<dbReference type="PRINTS" id="PR00976">
    <property type="entry name" value="RIBOSOMALS21"/>
</dbReference>
<accession>A0A951PE72</accession>
<evidence type="ECO:0000256" key="5">
    <source>
        <dbReference type="HAMAP-Rule" id="MF_00358"/>
    </source>
</evidence>
<sequence length="64" mass="7527">MAQVILGENEGIESALRRFKRQVSKADIFADMKKNRHFETPLEKAKRKAIAKRKKRRFRSRPAS</sequence>
<organism evidence="8 9">
    <name type="scientific">Pegethrix bostrychoides GSE-TBD4-15B</name>
    <dbReference type="NCBI Taxonomy" id="2839662"/>
    <lineage>
        <taxon>Bacteria</taxon>
        <taxon>Bacillati</taxon>
        <taxon>Cyanobacteriota</taxon>
        <taxon>Cyanophyceae</taxon>
        <taxon>Oculatellales</taxon>
        <taxon>Oculatellaceae</taxon>
        <taxon>Pegethrix</taxon>
    </lineage>
</organism>
<reference evidence="8" key="2">
    <citation type="journal article" date="2022" name="Microbiol. Resour. Announc.">
        <title>Metagenome Sequencing to Explore Phylogenomics of Terrestrial Cyanobacteria.</title>
        <authorList>
            <person name="Ward R.D."/>
            <person name="Stajich J.E."/>
            <person name="Johansen J.R."/>
            <person name="Huntemann M."/>
            <person name="Clum A."/>
            <person name="Foster B."/>
            <person name="Foster B."/>
            <person name="Roux S."/>
            <person name="Palaniappan K."/>
            <person name="Varghese N."/>
            <person name="Mukherjee S."/>
            <person name="Reddy T.B.K."/>
            <person name="Daum C."/>
            <person name="Copeland A."/>
            <person name="Chen I.A."/>
            <person name="Ivanova N.N."/>
            <person name="Kyrpides N.C."/>
            <person name="Shapiro N."/>
            <person name="Eloe-Fadrosh E.A."/>
            <person name="Pietrasiak N."/>
        </authorList>
    </citation>
    <scope>NUCLEOTIDE SEQUENCE</scope>
    <source>
        <strain evidence="8">GSE-TBD4-15B</strain>
    </source>
</reference>
<evidence type="ECO:0000313" key="9">
    <source>
        <dbReference type="Proteomes" id="UP000707356"/>
    </source>
</evidence>
<evidence type="ECO:0000256" key="1">
    <source>
        <dbReference type="ARBA" id="ARBA00006640"/>
    </source>
</evidence>
<evidence type="ECO:0000256" key="2">
    <source>
        <dbReference type="ARBA" id="ARBA00022980"/>
    </source>
</evidence>
<dbReference type="InterPro" id="IPR001911">
    <property type="entry name" value="Ribosomal_bS21"/>
</dbReference>
<gene>
    <name evidence="5 8" type="primary">rpsU</name>
    <name evidence="5" type="synonym">rps21</name>
    <name evidence="8" type="ORF">KME07_21735</name>
</gene>
<protein>
    <recommendedName>
        <fullName evidence="4 5">Small ribosomal subunit protein bS21</fullName>
    </recommendedName>
</protein>
<keyword evidence="2 5" id="KW-0689">Ribosomal protein</keyword>
<dbReference type="NCBIfam" id="TIGR00030">
    <property type="entry name" value="S21p"/>
    <property type="match status" value="1"/>
</dbReference>
<evidence type="ECO:0000256" key="7">
    <source>
        <dbReference type="SAM" id="MobiDB-lite"/>
    </source>
</evidence>